<reference evidence="5 6" key="1">
    <citation type="submission" date="2016-07" db="EMBL/GenBank/DDBJ databases">
        <title>Pervasive Adenine N6-methylation of Active Genes in Fungi.</title>
        <authorList>
            <consortium name="DOE Joint Genome Institute"/>
            <person name="Mondo S.J."/>
            <person name="Dannebaum R.O."/>
            <person name="Kuo R.C."/>
            <person name="Labutti K."/>
            <person name="Haridas S."/>
            <person name="Kuo A."/>
            <person name="Salamov A."/>
            <person name="Ahrendt S.R."/>
            <person name="Lipzen A."/>
            <person name="Sullivan W."/>
            <person name="Andreopoulos W.B."/>
            <person name="Clum A."/>
            <person name="Lindquist E."/>
            <person name="Daum C."/>
            <person name="Ramamoorthy G.K."/>
            <person name="Gryganskyi A."/>
            <person name="Culley D."/>
            <person name="Magnuson J.K."/>
            <person name="James T.Y."/>
            <person name="O'Malley M.A."/>
            <person name="Stajich J.E."/>
            <person name="Spatafora J.W."/>
            <person name="Visel A."/>
            <person name="Grigoriev I.V."/>
        </authorList>
    </citation>
    <scope>NUCLEOTIDE SEQUENCE [LARGE SCALE GENOMIC DNA]</scope>
    <source>
        <strain evidence="5 6">NRRL 1336</strain>
    </source>
</reference>
<feature type="domain" description="RING-type" evidence="3">
    <location>
        <begin position="276"/>
        <end position="323"/>
    </location>
</feature>
<evidence type="ECO:0000313" key="6">
    <source>
        <dbReference type="Proteomes" id="UP000193560"/>
    </source>
</evidence>
<keyword evidence="1" id="KW-0862">Zinc</keyword>
<organism evidence="5 6">
    <name type="scientific">Absidia repens</name>
    <dbReference type="NCBI Taxonomy" id="90262"/>
    <lineage>
        <taxon>Eukaryota</taxon>
        <taxon>Fungi</taxon>
        <taxon>Fungi incertae sedis</taxon>
        <taxon>Mucoromycota</taxon>
        <taxon>Mucoromycotina</taxon>
        <taxon>Mucoromycetes</taxon>
        <taxon>Mucorales</taxon>
        <taxon>Cunninghamellaceae</taxon>
        <taxon>Absidia</taxon>
    </lineage>
</organism>
<dbReference type="STRING" id="90262.A0A1X2ISA4"/>
<feature type="domain" description="SWIM-type" evidence="4">
    <location>
        <begin position="176"/>
        <end position="209"/>
    </location>
</feature>
<dbReference type="Gene3D" id="3.30.40.10">
    <property type="entry name" value="Zinc/RING finger domain, C3HC4 (zinc finger)"/>
    <property type="match status" value="1"/>
</dbReference>
<dbReference type="GO" id="GO:0061630">
    <property type="term" value="F:ubiquitin protein ligase activity"/>
    <property type="evidence" value="ECO:0007669"/>
    <property type="project" value="InterPro"/>
</dbReference>
<gene>
    <name evidence="5" type="ORF">BCR42DRAFT_407403</name>
</gene>
<feature type="compositionally biased region" description="Basic residues" evidence="2">
    <location>
        <begin position="11"/>
        <end position="20"/>
    </location>
</feature>
<dbReference type="PROSITE" id="PS50089">
    <property type="entry name" value="ZF_RING_2"/>
    <property type="match status" value="1"/>
</dbReference>
<proteinExistence type="predicted"/>
<feature type="compositionally biased region" description="Basic and acidic residues" evidence="2">
    <location>
        <begin position="39"/>
        <end position="48"/>
    </location>
</feature>
<protein>
    <recommendedName>
        <fullName evidence="7">SWIM-type domain-containing protein</fullName>
    </recommendedName>
</protein>
<accession>A0A1X2ISA4</accession>
<comment type="caution">
    <text evidence="5">The sequence shown here is derived from an EMBL/GenBank/DDBJ whole genome shotgun (WGS) entry which is preliminary data.</text>
</comment>
<name>A0A1X2ISA4_9FUNG</name>
<dbReference type="Proteomes" id="UP000193560">
    <property type="component" value="Unassembled WGS sequence"/>
</dbReference>
<sequence>MTSTTLGGKVTVRRSTRQRKAPANFDPSLKQQAAPTGSDTKDQIKSESDATSSANVSTTRIDEKPKNAKKAKSVTKKSPITKKAPATKKRSAVKEKLANPKTATIKKTTTAAEKQKKSKKAKVVKSLATYEEISLLPQLRGKIERLKREKLFVMSRSPLGPTEEEFEVIGSTGNLYMVLIGSQLSCTCRDFLHRRAHCKHILTILLKVFRLHPSSPIFTTLYPSLNTLHEIFSSRVPDPASFIPQELKAIIDRNIKSGPAQSGTKTARRPIDTSDCPVCCDEFDDTKIQDILFCRVCGNNIHAECFEMWKKTKLANITCVYCRSPWEEPVEVINKLKIGNEGYINLRQELGLPEKRDTSTYRAFPANR</sequence>
<evidence type="ECO:0000259" key="3">
    <source>
        <dbReference type="PROSITE" id="PS50089"/>
    </source>
</evidence>
<evidence type="ECO:0000256" key="1">
    <source>
        <dbReference type="PROSITE-ProRule" id="PRU00175"/>
    </source>
</evidence>
<dbReference type="OrthoDB" id="2122982at2759"/>
<dbReference type="GO" id="GO:0008270">
    <property type="term" value="F:zinc ion binding"/>
    <property type="evidence" value="ECO:0007669"/>
    <property type="project" value="UniProtKB-KW"/>
</dbReference>
<evidence type="ECO:0000259" key="4">
    <source>
        <dbReference type="PROSITE" id="PS50966"/>
    </source>
</evidence>
<dbReference type="SUPFAM" id="SSF57850">
    <property type="entry name" value="RING/U-box"/>
    <property type="match status" value="1"/>
</dbReference>
<dbReference type="PANTHER" id="PTHR21540:SF0">
    <property type="entry name" value="PHD FAMILY PROTEIN"/>
    <property type="match status" value="1"/>
</dbReference>
<dbReference type="AlphaFoldDB" id="A0A1X2ISA4"/>
<feature type="region of interest" description="Disordered" evidence="2">
    <location>
        <begin position="1"/>
        <end position="102"/>
    </location>
</feature>
<dbReference type="PANTHER" id="PTHR21540">
    <property type="entry name" value="RING FINGER AND SWIM DOMAIN-CONTAINING PROTEIN 2"/>
    <property type="match status" value="1"/>
</dbReference>
<dbReference type="InterPro" id="IPR001841">
    <property type="entry name" value="Znf_RING"/>
</dbReference>
<dbReference type="InterPro" id="IPR013083">
    <property type="entry name" value="Znf_RING/FYVE/PHD"/>
</dbReference>
<feature type="compositionally biased region" description="Polar residues" evidence="2">
    <location>
        <begin position="49"/>
        <end position="59"/>
    </location>
</feature>
<dbReference type="PROSITE" id="PS50966">
    <property type="entry name" value="ZF_SWIM"/>
    <property type="match status" value="1"/>
</dbReference>
<keyword evidence="1" id="KW-0479">Metal-binding</keyword>
<dbReference type="InterPro" id="IPR007527">
    <property type="entry name" value="Znf_SWIM"/>
</dbReference>
<dbReference type="Pfam" id="PF04434">
    <property type="entry name" value="SWIM"/>
    <property type="match status" value="1"/>
</dbReference>
<evidence type="ECO:0000313" key="5">
    <source>
        <dbReference type="EMBL" id="ORZ21364.1"/>
    </source>
</evidence>
<feature type="compositionally biased region" description="Polar residues" evidence="2">
    <location>
        <begin position="29"/>
        <end position="38"/>
    </location>
</feature>
<evidence type="ECO:0008006" key="7">
    <source>
        <dbReference type="Google" id="ProtNLM"/>
    </source>
</evidence>
<dbReference type="EMBL" id="MCGE01000005">
    <property type="protein sequence ID" value="ORZ21364.1"/>
    <property type="molecule type" value="Genomic_DNA"/>
</dbReference>
<keyword evidence="1" id="KW-0863">Zinc-finger</keyword>
<keyword evidence="6" id="KW-1185">Reference proteome</keyword>
<dbReference type="InterPro" id="IPR039903">
    <property type="entry name" value="Zswim2"/>
</dbReference>
<evidence type="ECO:0000256" key="2">
    <source>
        <dbReference type="SAM" id="MobiDB-lite"/>
    </source>
</evidence>